<comment type="caution">
    <text evidence="3">The sequence shown here is derived from an EMBL/GenBank/DDBJ whole genome shotgun (WGS) entry which is preliminary data.</text>
</comment>
<accession>A0A7K0DCY7</accession>
<gene>
    <name evidence="3" type="ORF">NRB20_67860</name>
</gene>
<keyword evidence="4" id="KW-1185">Reference proteome</keyword>
<dbReference type="InterPro" id="IPR023393">
    <property type="entry name" value="START-like_dom_sf"/>
</dbReference>
<proteinExistence type="inferred from homology"/>
<feature type="domain" description="Activator of Hsp90 ATPase homologue 1/2-like C-terminal" evidence="2">
    <location>
        <begin position="34"/>
        <end position="138"/>
    </location>
</feature>
<dbReference type="InterPro" id="IPR013538">
    <property type="entry name" value="ASHA1/2-like_C"/>
</dbReference>
<dbReference type="Gene3D" id="3.30.530.20">
    <property type="match status" value="1"/>
</dbReference>
<dbReference type="CDD" id="cd08899">
    <property type="entry name" value="SRPBCC_CalC_Aha1-like_6"/>
    <property type="match status" value="1"/>
</dbReference>
<evidence type="ECO:0000256" key="1">
    <source>
        <dbReference type="ARBA" id="ARBA00006817"/>
    </source>
</evidence>
<organism evidence="3 4">
    <name type="scientific">Nocardia macrotermitis</name>
    <dbReference type="NCBI Taxonomy" id="2585198"/>
    <lineage>
        <taxon>Bacteria</taxon>
        <taxon>Bacillati</taxon>
        <taxon>Actinomycetota</taxon>
        <taxon>Actinomycetes</taxon>
        <taxon>Mycobacteriales</taxon>
        <taxon>Nocardiaceae</taxon>
        <taxon>Nocardia</taxon>
    </lineage>
</organism>
<dbReference type="Proteomes" id="UP000438448">
    <property type="component" value="Unassembled WGS sequence"/>
</dbReference>
<protein>
    <recommendedName>
        <fullName evidence="2">Activator of Hsp90 ATPase homologue 1/2-like C-terminal domain-containing protein</fullName>
    </recommendedName>
</protein>
<comment type="similarity">
    <text evidence="1">Belongs to the AHA1 family.</text>
</comment>
<dbReference type="SUPFAM" id="SSF55961">
    <property type="entry name" value="Bet v1-like"/>
    <property type="match status" value="1"/>
</dbReference>
<evidence type="ECO:0000313" key="3">
    <source>
        <dbReference type="EMBL" id="MQY23655.1"/>
    </source>
</evidence>
<name>A0A7K0DCY7_9NOCA</name>
<dbReference type="RefSeq" id="WP_153415421.1">
    <property type="nucleotide sequence ID" value="NZ_WEGK01000022.1"/>
</dbReference>
<dbReference type="AlphaFoldDB" id="A0A7K0DCY7"/>
<dbReference type="EMBL" id="WEGK01000022">
    <property type="protein sequence ID" value="MQY23655.1"/>
    <property type="molecule type" value="Genomic_DNA"/>
</dbReference>
<dbReference type="OrthoDB" id="9803476at2"/>
<evidence type="ECO:0000313" key="4">
    <source>
        <dbReference type="Proteomes" id="UP000438448"/>
    </source>
</evidence>
<sequence length="186" mass="20277">MSAQSYRPGPLRQVELVREDGRWALVFTRAFPHAAEAVWAASTEPGELAQWAPYTADRSLAAVGAVTLIMIDGEAKLELPGEVSRVERPRLLEYTWGGEVLRWELSESDGGTTVRLTHLLSDRAQAAMMAAGWHMCLDVAELLLAGTPVGPIVGAEAMNHGWAELNRAYSVELGVEPVEPPMSTER</sequence>
<reference evidence="3 4" key="1">
    <citation type="submission" date="2019-10" db="EMBL/GenBank/DDBJ databases">
        <title>Nocardia macrotermitis sp. nov. and Nocardia aurantia sp. nov., isolated from the gut of fungus growing-termite Macrotermes natalensis.</title>
        <authorList>
            <person name="Benndorf R."/>
            <person name="Schwitalla J."/>
            <person name="Martin K."/>
            <person name="De Beer W."/>
            <person name="Kaster A.-K."/>
            <person name="Vollmers J."/>
            <person name="Poulsen M."/>
            <person name="Beemelmanns C."/>
        </authorList>
    </citation>
    <scope>NUCLEOTIDE SEQUENCE [LARGE SCALE GENOMIC DNA]</scope>
    <source>
        <strain evidence="3 4">RB20</strain>
    </source>
</reference>
<dbReference type="Pfam" id="PF08327">
    <property type="entry name" value="AHSA1"/>
    <property type="match status" value="1"/>
</dbReference>
<evidence type="ECO:0000259" key="2">
    <source>
        <dbReference type="Pfam" id="PF08327"/>
    </source>
</evidence>